<dbReference type="EMBL" id="JBJKFK010003667">
    <property type="protein sequence ID" value="KAL3309665.1"/>
    <property type="molecule type" value="Genomic_DNA"/>
</dbReference>
<dbReference type="InterPro" id="IPR029021">
    <property type="entry name" value="Prot-tyrosine_phosphatase-like"/>
</dbReference>
<sequence>MTTQSLAILAEFEIPVRGVSSVSPVGHLSEALRNQETRKYMSNMEANLHLAGCFHSASSNSCVGGVLTFDHWRVAFIPATNSKDAEGVETTEFSRRLMLCAMFSTAPSIYKMRYQGQPGTIPLAKIQFIVVIDKSHAVTKYDPITDSWCPFTESNIFSIQQSLAPSIQPKTPVRIIFFCTDFSVFAFRCIKSRDTNLNHNSHNSKDKDGIKLFMRRLVNRLHQVRTSNILQFALDSTNKPYSDPIDRFPYIYSIDPFKTYDPDFKDDFTSTDHNPNPVAVLERVKACWFLPKQGVGSAMDYTECTLTMNRDFELCKSLPLYFLSMMVFNSKGCVRDIKNLTAEFAGSRLPVLSATYPKYNAPRLLSDKSESVLVYLFRCGELVRVSDRKASPNTQLLGPIGPESQTENGFDRARSRIHVSITESSSSVVTLLESLRKSSDGSPPSCSGLKVEASKCEFLFGPCLISVARFSRFSAILTPEKNPDEPFIEKLEASKTTPVESEVIRNPLLEDGLSLQVPALSNLKRSFDALTALIRIPQTKISGSVQMTTEQKFEMKVSDMLDTMPDAYNLDPILSKTPDSLELDDASSNEPDNDDRISVNSLNFRRDSTTSVLTQAKSKLLGSSFDSEKRPKKQIVGARAKGSINSAPPRTLDEVAAQKAVHRSDWLGYFASTEWLSYVSLALHHALQLAQLIIEVDASLKMRLVMAHKENIDLRGKEQSPQMSGDRRMVKVRNYAARPPGKTCDEMTLLVTGPHKETTGTITYSTDVRLLVSGPGTGRTWQAVVVSLAQLILQSETRTLDGFEDLIEREWVRYGYPFAPEPSFLDQKVQPEYEEGASFVLFLDAVHQLLYQNPASFAFTADYLVILMDCALSRGGGLPPFSLEFAASCEAARCPIPPGMTFPSTRAQPNSNVMGGLRGKNTIRFFRNWQSNLTSLGLSLIPNWLFYEDSCRPHSGNRRELVQMRLSKKEQVLMLSVEPIAVLQFWHAGYMRWARQMRIGGFAGAAAEAALIRKYFGGKDKAFSELIQSSTFPYSGWLSDESIDVAYKLNTNSDKYELVENQFTAWFQNEPYLLKARKLADTWTLKG</sequence>
<evidence type="ECO:0000313" key="4">
    <source>
        <dbReference type="EMBL" id="KAL3309665.1"/>
    </source>
</evidence>
<dbReference type="InterPro" id="IPR030564">
    <property type="entry name" value="Myotubularin"/>
</dbReference>
<reference evidence="4 5" key="1">
    <citation type="submission" date="2024-11" db="EMBL/GenBank/DDBJ databases">
        <title>Adaptive evolution of stress response genes in parasites aligns with host niche diversity.</title>
        <authorList>
            <person name="Hahn C."/>
            <person name="Resl P."/>
        </authorList>
    </citation>
    <scope>NUCLEOTIDE SEQUENCE [LARGE SCALE GENOMIC DNA]</scope>
    <source>
        <strain evidence="4">EGGRZ-B1_66</strain>
        <tissue evidence="4">Body</tissue>
    </source>
</reference>
<proteinExistence type="inferred from homology"/>
<feature type="domain" description="Myotubularin phosphatase" evidence="3">
    <location>
        <begin position="783"/>
        <end position="990"/>
    </location>
</feature>
<gene>
    <name evidence="4" type="primary">MTMR10</name>
    <name evidence="4" type="ORF">Ciccas_011786</name>
</gene>
<dbReference type="PANTHER" id="PTHR10807:SF110">
    <property type="entry name" value="FI17948P1"/>
    <property type="match status" value="1"/>
</dbReference>
<evidence type="ECO:0000256" key="2">
    <source>
        <dbReference type="SAM" id="MobiDB-lite"/>
    </source>
</evidence>
<dbReference type="AlphaFoldDB" id="A0ABD2PQ79"/>
<dbReference type="InterPro" id="IPR010569">
    <property type="entry name" value="Myotubularin-like_Pase_dom"/>
</dbReference>
<evidence type="ECO:0000256" key="1">
    <source>
        <dbReference type="ARBA" id="ARBA00007471"/>
    </source>
</evidence>
<evidence type="ECO:0000313" key="5">
    <source>
        <dbReference type="Proteomes" id="UP001626550"/>
    </source>
</evidence>
<feature type="region of interest" description="Disordered" evidence="2">
    <location>
        <begin position="579"/>
        <end position="598"/>
    </location>
</feature>
<protein>
    <submittedName>
        <fullName evidence="4">Myotubularin- protein 10</fullName>
    </submittedName>
</protein>
<evidence type="ECO:0000259" key="3">
    <source>
        <dbReference type="PROSITE" id="PS51339"/>
    </source>
</evidence>
<name>A0ABD2PQ79_9PLAT</name>
<comment type="caution">
    <text evidence="4">The sequence shown here is derived from an EMBL/GenBank/DDBJ whole genome shotgun (WGS) entry which is preliminary data.</text>
</comment>
<dbReference type="PANTHER" id="PTHR10807">
    <property type="entry name" value="MYOTUBULARIN-RELATED"/>
    <property type="match status" value="1"/>
</dbReference>
<accession>A0ABD2PQ79</accession>
<dbReference type="Proteomes" id="UP001626550">
    <property type="component" value="Unassembled WGS sequence"/>
</dbReference>
<dbReference type="Pfam" id="PF06602">
    <property type="entry name" value="Myotub-related"/>
    <property type="match status" value="1"/>
</dbReference>
<keyword evidence="5" id="KW-1185">Reference proteome</keyword>
<dbReference type="PROSITE" id="PS51339">
    <property type="entry name" value="PPASE_MYOTUBULARIN"/>
    <property type="match status" value="1"/>
</dbReference>
<comment type="similarity">
    <text evidence="1">Belongs to the protein-tyrosine phosphatase family. Non-receptor class myotubularin subfamily.</text>
</comment>
<dbReference type="SUPFAM" id="SSF52799">
    <property type="entry name" value="(Phosphotyrosine protein) phosphatases II"/>
    <property type="match status" value="1"/>
</dbReference>
<feature type="compositionally biased region" description="Acidic residues" evidence="2">
    <location>
        <begin position="581"/>
        <end position="593"/>
    </location>
</feature>
<organism evidence="4 5">
    <name type="scientific">Cichlidogyrus casuarinus</name>
    <dbReference type="NCBI Taxonomy" id="1844966"/>
    <lineage>
        <taxon>Eukaryota</taxon>
        <taxon>Metazoa</taxon>
        <taxon>Spiralia</taxon>
        <taxon>Lophotrochozoa</taxon>
        <taxon>Platyhelminthes</taxon>
        <taxon>Monogenea</taxon>
        <taxon>Monopisthocotylea</taxon>
        <taxon>Dactylogyridea</taxon>
        <taxon>Ancyrocephalidae</taxon>
        <taxon>Cichlidogyrus</taxon>
    </lineage>
</organism>